<proteinExistence type="predicted"/>
<dbReference type="EMBL" id="JAAWWB010000002">
    <property type="protein sequence ID" value="KAG6789302.1"/>
    <property type="molecule type" value="Genomic_DNA"/>
</dbReference>
<evidence type="ECO:0000313" key="2">
    <source>
        <dbReference type="EMBL" id="KAG6789302.1"/>
    </source>
</evidence>
<name>A0A8X8AMF0_POPTO</name>
<evidence type="ECO:0000313" key="3">
    <source>
        <dbReference type="Proteomes" id="UP000886885"/>
    </source>
</evidence>
<sequence>MKWIKIASCLSKTPSSFSRSMQRFKPGMSRLTSVHLLLAWLLLVASQQRFSSKIKVQAVEAGKQLFLCFSIILLPVSSSDLSGIHFKPNPAQLTSKSHKGNVLPVWVAEKRIHKSPSGPNPVGNHNPPSKQ</sequence>
<feature type="region of interest" description="Disordered" evidence="1">
    <location>
        <begin position="112"/>
        <end position="131"/>
    </location>
</feature>
<comment type="caution">
    <text evidence="2">The sequence shown here is derived from an EMBL/GenBank/DDBJ whole genome shotgun (WGS) entry which is preliminary data.</text>
</comment>
<keyword evidence="3" id="KW-1185">Reference proteome</keyword>
<protein>
    <submittedName>
        <fullName evidence="2">Uncharacterized protein</fullName>
    </submittedName>
</protein>
<dbReference type="Proteomes" id="UP000886885">
    <property type="component" value="Chromosome 1D"/>
</dbReference>
<accession>A0A8X8AMF0</accession>
<evidence type="ECO:0000256" key="1">
    <source>
        <dbReference type="SAM" id="MobiDB-lite"/>
    </source>
</evidence>
<organism evidence="2 3">
    <name type="scientific">Populus tomentosa</name>
    <name type="common">Chinese white poplar</name>
    <dbReference type="NCBI Taxonomy" id="118781"/>
    <lineage>
        <taxon>Eukaryota</taxon>
        <taxon>Viridiplantae</taxon>
        <taxon>Streptophyta</taxon>
        <taxon>Embryophyta</taxon>
        <taxon>Tracheophyta</taxon>
        <taxon>Spermatophyta</taxon>
        <taxon>Magnoliopsida</taxon>
        <taxon>eudicotyledons</taxon>
        <taxon>Gunneridae</taxon>
        <taxon>Pentapetalae</taxon>
        <taxon>rosids</taxon>
        <taxon>fabids</taxon>
        <taxon>Malpighiales</taxon>
        <taxon>Salicaceae</taxon>
        <taxon>Saliceae</taxon>
        <taxon>Populus</taxon>
    </lineage>
</organism>
<dbReference type="AlphaFoldDB" id="A0A8X8AMF0"/>
<reference evidence="2" key="1">
    <citation type="journal article" date="2020" name="bioRxiv">
        <title>Hybrid origin of Populus tomentosa Carr. identified through genome sequencing and phylogenomic analysis.</title>
        <authorList>
            <person name="An X."/>
            <person name="Gao K."/>
            <person name="Chen Z."/>
            <person name="Li J."/>
            <person name="Yang X."/>
            <person name="Yang X."/>
            <person name="Zhou J."/>
            <person name="Guo T."/>
            <person name="Zhao T."/>
            <person name="Huang S."/>
            <person name="Miao D."/>
            <person name="Khan W.U."/>
            <person name="Rao P."/>
            <person name="Ye M."/>
            <person name="Lei B."/>
            <person name="Liao W."/>
            <person name="Wang J."/>
            <person name="Ji L."/>
            <person name="Li Y."/>
            <person name="Guo B."/>
            <person name="Mustafa N.S."/>
            <person name="Li S."/>
            <person name="Yun Q."/>
            <person name="Keller S.R."/>
            <person name="Mao J."/>
            <person name="Zhang R."/>
            <person name="Strauss S.H."/>
        </authorList>
    </citation>
    <scope>NUCLEOTIDE SEQUENCE</scope>
    <source>
        <strain evidence="2">GM15</strain>
        <tissue evidence="2">Leaf</tissue>
    </source>
</reference>
<gene>
    <name evidence="2" type="ORF">POTOM_005394</name>
</gene>
<dbReference type="OrthoDB" id="843952at2759"/>